<protein>
    <recommendedName>
        <fullName evidence="2">Apple domain-containing protein</fullName>
    </recommendedName>
</protein>
<reference evidence="3 5" key="2">
    <citation type="journal article" date="2013" name="Nature">
        <title>Insights into bilaterian evolution from three spiralian genomes.</title>
        <authorList>
            <person name="Simakov O."/>
            <person name="Marletaz F."/>
            <person name="Cho S.J."/>
            <person name="Edsinger-Gonzales E."/>
            <person name="Havlak P."/>
            <person name="Hellsten U."/>
            <person name="Kuo D.H."/>
            <person name="Larsson T."/>
            <person name="Lv J."/>
            <person name="Arendt D."/>
            <person name="Savage R."/>
            <person name="Osoegawa K."/>
            <person name="de Jong P."/>
            <person name="Grimwood J."/>
            <person name="Chapman J.A."/>
            <person name="Shapiro H."/>
            <person name="Aerts A."/>
            <person name="Otillar R.P."/>
            <person name="Terry A.Y."/>
            <person name="Boore J.L."/>
            <person name="Grigoriev I.V."/>
            <person name="Lindberg D.R."/>
            <person name="Seaver E.C."/>
            <person name="Weisblat D.A."/>
            <person name="Putnam N.H."/>
            <person name="Rokhsar D.S."/>
        </authorList>
    </citation>
    <scope>NUCLEOTIDE SEQUENCE</scope>
    <source>
        <strain evidence="3 5">I ESC-2004</strain>
    </source>
</reference>
<dbReference type="CDD" id="cd01099">
    <property type="entry name" value="PAN_AP_HGF"/>
    <property type="match status" value="1"/>
</dbReference>
<dbReference type="EMBL" id="AMQN01007675">
    <property type="status" value="NOT_ANNOTATED_CDS"/>
    <property type="molecule type" value="Genomic_DNA"/>
</dbReference>
<keyword evidence="1" id="KW-0732">Signal</keyword>
<dbReference type="EMBL" id="KB301152">
    <property type="protein sequence ID" value="ELU05874.1"/>
    <property type="molecule type" value="Genomic_DNA"/>
</dbReference>
<dbReference type="OrthoDB" id="6157609at2759"/>
<evidence type="ECO:0000313" key="4">
    <source>
        <dbReference type="EnsemblMetazoa" id="CapteP206134"/>
    </source>
</evidence>
<organism evidence="3">
    <name type="scientific">Capitella teleta</name>
    <name type="common">Polychaete worm</name>
    <dbReference type="NCBI Taxonomy" id="283909"/>
    <lineage>
        <taxon>Eukaryota</taxon>
        <taxon>Metazoa</taxon>
        <taxon>Spiralia</taxon>
        <taxon>Lophotrochozoa</taxon>
        <taxon>Annelida</taxon>
        <taxon>Polychaeta</taxon>
        <taxon>Sedentaria</taxon>
        <taxon>Scolecida</taxon>
        <taxon>Capitellidae</taxon>
        <taxon>Capitella</taxon>
    </lineage>
</organism>
<feature type="domain" description="Apple" evidence="2">
    <location>
        <begin position="119"/>
        <end position="196"/>
    </location>
</feature>
<feature type="signal peptide" evidence="1">
    <location>
        <begin position="1"/>
        <end position="21"/>
    </location>
</feature>
<evidence type="ECO:0000313" key="3">
    <source>
        <dbReference type="EMBL" id="ELU05874.1"/>
    </source>
</evidence>
<dbReference type="InterPro" id="IPR003609">
    <property type="entry name" value="Pan_app"/>
</dbReference>
<accession>R7UH53</accession>
<evidence type="ECO:0000256" key="1">
    <source>
        <dbReference type="SAM" id="SignalP"/>
    </source>
</evidence>
<dbReference type="PROSITE" id="PS50948">
    <property type="entry name" value="PAN"/>
    <property type="match status" value="2"/>
</dbReference>
<dbReference type="Proteomes" id="UP000014760">
    <property type="component" value="Unassembled WGS sequence"/>
</dbReference>
<sequence length="310" mass="35463">MKNARITRVCILAFLATVTHALLDGCSWVNVRAKRLVSWNNATVKIGIIETYKFTRDPQKGFMCRSVDFSRWMQACVLSEGDRADPYLSYSNNWQYNDMLRSQSFLALQNIANALPDGCSWVNFRSKRLMAWNKVVIRTEFLKTCQFACEHHKGFKCRSVDFSPKERACVLSDGDRVDSYLRDYKWNNWQYSEIQCKDEGRNRSACTLVGPVQGSLMYASTMKNNVRSDSTVEKCEAACRQEQRFFCISFNFKRTTGICALQELDTKMSPLAQVPTFDYYELNCDPGVDSMTWQPPASAVNQSPTGPCQS</sequence>
<dbReference type="EnsemblMetazoa" id="CapteT206134">
    <property type="protein sequence ID" value="CapteP206134"/>
    <property type="gene ID" value="CapteG206134"/>
</dbReference>
<dbReference type="Gene3D" id="3.50.4.10">
    <property type="entry name" value="Hepatocyte Growth Factor"/>
    <property type="match status" value="2"/>
</dbReference>
<dbReference type="HOGENOM" id="CLU_897864_0_0_1"/>
<dbReference type="PANTHER" id="PTHR47327">
    <property type="entry name" value="FI18240P1-RELATED"/>
    <property type="match status" value="1"/>
</dbReference>
<dbReference type="SUPFAM" id="SSF57414">
    <property type="entry name" value="Hairpin loop containing domain-like"/>
    <property type="match status" value="2"/>
</dbReference>
<feature type="domain" description="Apple" evidence="2">
    <location>
        <begin position="206"/>
        <end position="284"/>
    </location>
</feature>
<evidence type="ECO:0000313" key="5">
    <source>
        <dbReference type="Proteomes" id="UP000014760"/>
    </source>
</evidence>
<dbReference type="AlphaFoldDB" id="R7UH53"/>
<dbReference type="Pfam" id="PF00024">
    <property type="entry name" value="PAN_1"/>
    <property type="match status" value="2"/>
</dbReference>
<gene>
    <name evidence="3" type="ORF">CAPTEDRAFT_206134</name>
</gene>
<dbReference type="PANTHER" id="PTHR47327:SF1">
    <property type="entry name" value="RE15579P"/>
    <property type="match status" value="1"/>
</dbReference>
<proteinExistence type="predicted"/>
<dbReference type="InterPro" id="IPR052774">
    <property type="entry name" value="Celegans_DevNeuronal_Protein"/>
</dbReference>
<reference evidence="4" key="3">
    <citation type="submission" date="2015-06" db="UniProtKB">
        <authorList>
            <consortium name="EnsemblMetazoa"/>
        </authorList>
    </citation>
    <scope>IDENTIFICATION</scope>
</reference>
<dbReference type="SMART" id="SM00473">
    <property type="entry name" value="PAN_AP"/>
    <property type="match status" value="2"/>
</dbReference>
<name>R7UH53_CAPTE</name>
<reference evidence="5" key="1">
    <citation type="submission" date="2012-12" db="EMBL/GenBank/DDBJ databases">
        <authorList>
            <person name="Hellsten U."/>
            <person name="Grimwood J."/>
            <person name="Chapman J.A."/>
            <person name="Shapiro H."/>
            <person name="Aerts A."/>
            <person name="Otillar R.P."/>
            <person name="Terry A.Y."/>
            <person name="Boore J.L."/>
            <person name="Simakov O."/>
            <person name="Marletaz F."/>
            <person name="Cho S.-J."/>
            <person name="Edsinger-Gonzales E."/>
            <person name="Havlak P."/>
            <person name="Kuo D.-H."/>
            <person name="Larsson T."/>
            <person name="Lv J."/>
            <person name="Arendt D."/>
            <person name="Savage R."/>
            <person name="Osoegawa K."/>
            <person name="de Jong P."/>
            <person name="Lindberg D.R."/>
            <person name="Seaver E.C."/>
            <person name="Weisblat D.A."/>
            <person name="Putnam N.H."/>
            <person name="Grigoriev I.V."/>
            <person name="Rokhsar D.S."/>
        </authorList>
    </citation>
    <scope>NUCLEOTIDE SEQUENCE</scope>
    <source>
        <strain evidence="5">I ESC-2004</strain>
    </source>
</reference>
<feature type="chain" id="PRO_5008787999" description="Apple domain-containing protein" evidence="1">
    <location>
        <begin position="22"/>
        <end position="310"/>
    </location>
</feature>
<dbReference type="GO" id="GO:0009653">
    <property type="term" value="P:anatomical structure morphogenesis"/>
    <property type="evidence" value="ECO:0007669"/>
    <property type="project" value="TreeGrafter"/>
</dbReference>
<keyword evidence="5" id="KW-1185">Reference proteome</keyword>
<evidence type="ECO:0000259" key="2">
    <source>
        <dbReference type="PROSITE" id="PS50948"/>
    </source>
</evidence>